<dbReference type="Proteomes" id="UP000298663">
    <property type="component" value="Unassembled WGS sequence"/>
</dbReference>
<feature type="compositionally biased region" description="Polar residues" evidence="1">
    <location>
        <begin position="15"/>
        <end position="24"/>
    </location>
</feature>
<proteinExistence type="predicted"/>
<feature type="region of interest" description="Disordered" evidence="1">
    <location>
        <begin position="1"/>
        <end position="25"/>
    </location>
</feature>
<sequence>MLHLMDSDFPPLGTSPEQPDWTTNPAPPHMYFTSHVLTMLWSFPLSRSSLDDLLLSKMLRDCTPMWLETPSEGFTLAKLTHFPLSLNA</sequence>
<gene>
    <name evidence="2" type="ORF">L596_030664</name>
</gene>
<evidence type="ECO:0000313" key="2">
    <source>
        <dbReference type="EMBL" id="TKR58040.1"/>
    </source>
</evidence>
<keyword evidence="3" id="KW-1185">Reference proteome</keyword>
<name>A0A4U5LQ40_STECR</name>
<organism evidence="2 3">
    <name type="scientific">Steinernema carpocapsae</name>
    <name type="common">Entomopathogenic nematode</name>
    <dbReference type="NCBI Taxonomy" id="34508"/>
    <lineage>
        <taxon>Eukaryota</taxon>
        <taxon>Metazoa</taxon>
        <taxon>Ecdysozoa</taxon>
        <taxon>Nematoda</taxon>
        <taxon>Chromadorea</taxon>
        <taxon>Rhabditida</taxon>
        <taxon>Tylenchina</taxon>
        <taxon>Panagrolaimomorpha</taxon>
        <taxon>Strongyloidoidea</taxon>
        <taxon>Steinernematidae</taxon>
        <taxon>Steinernema</taxon>
    </lineage>
</organism>
<reference evidence="2 3" key="2">
    <citation type="journal article" date="2019" name="G3 (Bethesda)">
        <title>Hybrid Assembly of the Genome of the Entomopathogenic Nematode Steinernema carpocapsae Identifies the X-Chromosome.</title>
        <authorList>
            <person name="Serra L."/>
            <person name="Macchietto M."/>
            <person name="Macias-Munoz A."/>
            <person name="McGill C.J."/>
            <person name="Rodriguez I.M."/>
            <person name="Rodriguez B."/>
            <person name="Murad R."/>
            <person name="Mortazavi A."/>
        </authorList>
    </citation>
    <scope>NUCLEOTIDE SEQUENCE [LARGE SCALE GENOMIC DNA]</scope>
    <source>
        <strain evidence="2 3">ALL</strain>
    </source>
</reference>
<evidence type="ECO:0000256" key="1">
    <source>
        <dbReference type="SAM" id="MobiDB-lite"/>
    </source>
</evidence>
<dbReference type="EMBL" id="AZBU02000014">
    <property type="protein sequence ID" value="TKR58040.1"/>
    <property type="molecule type" value="Genomic_DNA"/>
</dbReference>
<comment type="caution">
    <text evidence="2">The sequence shown here is derived from an EMBL/GenBank/DDBJ whole genome shotgun (WGS) entry which is preliminary data.</text>
</comment>
<reference evidence="2 3" key="1">
    <citation type="journal article" date="2015" name="Genome Biol.">
        <title>Comparative genomics of Steinernema reveals deeply conserved gene regulatory networks.</title>
        <authorList>
            <person name="Dillman A.R."/>
            <person name="Macchietto M."/>
            <person name="Porter C.F."/>
            <person name="Rogers A."/>
            <person name="Williams B."/>
            <person name="Antoshechkin I."/>
            <person name="Lee M.M."/>
            <person name="Goodwin Z."/>
            <person name="Lu X."/>
            <person name="Lewis E.E."/>
            <person name="Goodrich-Blair H."/>
            <person name="Stock S.P."/>
            <person name="Adams B.J."/>
            <person name="Sternberg P.W."/>
            <person name="Mortazavi A."/>
        </authorList>
    </citation>
    <scope>NUCLEOTIDE SEQUENCE [LARGE SCALE GENOMIC DNA]</scope>
    <source>
        <strain evidence="2 3">ALL</strain>
    </source>
</reference>
<dbReference type="AlphaFoldDB" id="A0A4U5LQ40"/>
<protein>
    <submittedName>
        <fullName evidence="2">Uncharacterized protein</fullName>
    </submittedName>
</protein>
<evidence type="ECO:0000313" key="3">
    <source>
        <dbReference type="Proteomes" id="UP000298663"/>
    </source>
</evidence>
<accession>A0A4U5LQ40</accession>